<evidence type="ECO:0000259" key="9">
    <source>
        <dbReference type="SMART" id="SM00906"/>
    </source>
</evidence>
<evidence type="ECO:0000256" key="1">
    <source>
        <dbReference type="ARBA" id="ARBA00004123"/>
    </source>
</evidence>
<evidence type="ECO:0000313" key="10">
    <source>
        <dbReference type="EMBL" id="VUC35672.1"/>
    </source>
</evidence>
<evidence type="ECO:0000256" key="3">
    <source>
        <dbReference type="ARBA" id="ARBA00022833"/>
    </source>
</evidence>
<dbReference type="InterPro" id="IPR007219">
    <property type="entry name" value="XnlR_reg_dom"/>
</dbReference>
<dbReference type="EMBL" id="CABFNS010000917">
    <property type="protein sequence ID" value="VUC35672.1"/>
    <property type="molecule type" value="Genomic_DNA"/>
</dbReference>
<gene>
    <name evidence="10" type="ORF">CLO192961_LOCUS425218</name>
</gene>
<feature type="compositionally biased region" description="Acidic residues" evidence="8">
    <location>
        <begin position="66"/>
        <end position="83"/>
    </location>
</feature>
<dbReference type="CDD" id="cd12148">
    <property type="entry name" value="fungal_TF_MHR"/>
    <property type="match status" value="1"/>
</dbReference>
<comment type="caution">
    <text evidence="10">The sequence shown here is derived from an EMBL/GenBank/DDBJ whole genome shotgun (WGS) entry which is preliminary data.</text>
</comment>
<name>A0ABY6UXV5_BIOOC</name>
<keyword evidence="7" id="KW-0539">Nucleus</keyword>
<evidence type="ECO:0000313" key="11">
    <source>
        <dbReference type="Proteomes" id="UP000766486"/>
    </source>
</evidence>
<keyword evidence="4" id="KW-0805">Transcription regulation</keyword>
<comment type="subcellular location">
    <subcellularLocation>
        <location evidence="1">Nucleus</location>
    </subcellularLocation>
</comment>
<dbReference type="Gene3D" id="4.10.240.10">
    <property type="entry name" value="Zn(2)-C6 fungal-type DNA-binding domain"/>
    <property type="match status" value="1"/>
</dbReference>
<evidence type="ECO:0000256" key="7">
    <source>
        <dbReference type="ARBA" id="ARBA00023242"/>
    </source>
</evidence>
<dbReference type="InterPro" id="IPR001138">
    <property type="entry name" value="Zn2Cys6_DnaBD"/>
</dbReference>
<keyword evidence="3" id="KW-0862">Zinc</keyword>
<keyword evidence="5" id="KW-0238">DNA-binding</keyword>
<evidence type="ECO:0000256" key="8">
    <source>
        <dbReference type="SAM" id="MobiDB-lite"/>
    </source>
</evidence>
<dbReference type="Proteomes" id="UP000766486">
    <property type="component" value="Unassembled WGS sequence"/>
</dbReference>
<accession>A0ABY6UXV5</accession>
<feature type="region of interest" description="Disordered" evidence="8">
    <location>
        <begin position="446"/>
        <end position="474"/>
    </location>
</feature>
<dbReference type="Pfam" id="PF00172">
    <property type="entry name" value="Zn_clus"/>
    <property type="match status" value="1"/>
</dbReference>
<proteinExistence type="predicted"/>
<dbReference type="Pfam" id="PF04082">
    <property type="entry name" value="Fungal_trans"/>
    <property type="match status" value="1"/>
</dbReference>
<keyword evidence="2" id="KW-0479">Metal-binding</keyword>
<sequence>MRCDGNEPVCGACVKRGTECTYQHSEHKRRPPSKKYVESLHARIRHLESQLASSGTSNTLPSAGEDVGEPECDEYESDSEQDNGDDHDPLSELTGLVGRLAVVEDGQIHYFGSQSSFNLPRQSSSPIAVQDPWVKMQTQGLAAAHQLGMLITVSTELEEHLLDLYWRWQNPWNYIVHKGAFLRSRRGLDGGRYCSPLLLSAIFAISARYSDRIELRTVADDPSTAGNAFCEQAKVLLLYESEAPSVTTVQAAAILALRIMSDGKEALGWLYCGNATRMAHNLGLHIDCSTWVTTGLITEDEAEVRKVTWWGCFVVDKLFSCGLGRPSSIHKSGITCPKPTIDRDDEYSPWVPKTQGSGEAIPLGAHSRIASTAHFVSECMSIACEALEMIYAPNSRLTASDIRGIVSKADLDLREYYNALPPYLRLPSSPKIATLPHIYLSQPLLQRKRGRRPTNDSSGTSEATEVRDAAQSNEHMEICRDSAIQISKLMDIYRHHYSLRQIPIAAVHLSFAAAVIHLIDARPTNPNWTQAARHLQTCVNALRDLRTPWCAWADRSLKGVQLLALDWYRCDDVSQLQRYHARGKENSLQPATNYNHYESFVGNNPQQGNYDVGLAPENTGEMRPSATNEAQVHFTQPDNTHVSDSANPFALLFDTTELGSEMDDMVRDWLAESRYDWLQTELGGDSSSS</sequence>
<dbReference type="SUPFAM" id="SSF57701">
    <property type="entry name" value="Zn2/Cys6 DNA-binding domain"/>
    <property type="match status" value="1"/>
</dbReference>
<feature type="compositionally biased region" description="Basic and acidic residues" evidence="8">
    <location>
        <begin position="464"/>
        <end position="474"/>
    </location>
</feature>
<dbReference type="PANTHER" id="PTHR31313:SF81">
    <property type="entry name" value="TY1 ENHANCER ACTIVATOR"/>
    <property type="match status" value="1"/>
</dbReference>
<dbReference type="InterPro" id="IPR051615">
    <property type="entry name" value="Transcr_Regulatory_Elem"/>
</dbReference>
<feature type="domain" description="Xylanolytic transcriptional activator regulatory" evidence="9">
    <location>
        <begin position="268"/>
        <end position="345"/>
    </location>
</feature>
<evidence type="ECO:0000256" key="4">
    <source>
        <dbReference type="ARBA" id="ARBA00023015"/>
    </source>
</evidence>
<dbReference type="CDD" id="cd00067">
    <property type="entry name" value="GAL4"/>
    <property type="match status" value="1"/>
</dbReference>
<reference evidence="10 11" key="1">
    <citation type="submission" date="2019-06" db="EMBL/GenBank/DDBJ databases">
        <authorList>
            <person name="Broberg M."/>
        </authorList>
    </citation>
    <scope>NUCLEOTIDE SEQUENCE [LARGE SCALE GENOMIC DNA]</scope>
</reference>
<keyword evidence="11" id="KW-1185">Reference proteome</keyword>
<evidence type="ECO:0000256" key="6">
    <source>
        <dbReference type="ARBA" id="ARBA00023163"/>
    </source>
</evidence>
<evidence type="ECO:0000256" key="2">
    <source>
        <dbReference type="ARBA" id="ARBA00022723"/>
    </source>
</evidence>
<feature type="compositionally biased region" description="Polar residues" evidence="8">
    <location>
        <begin position="50"/>
        <end position="61"/>
    </location>
</feature>
<protein>
    <recommendedName>
        <fullName evidence="9">Xylanolytic transcriptional activator regulatory domain-containing protein</fullName>
    </recommendedName>
</protein>
<dbReference type="InterPro" id="IPR036864">
    <property type="entry name" value="Zn2-C6_fun-type_DNA-bd_sf"/>
</dbReference>
<dbReference type="PANTHER" id="PTHR31313">
    <property type="entry name" value="TY1 ENHANCER ACTIVATOR"/>
    <property type="match status" value="1"/>
</dbReference>
<evidence type="ECO:0000256" key="5">
    <source>
        <dbReference type="ARBA" id="ARBA00023125"/>
    </source>
</evidence>
<organism evidence="10 11">
    <name type="scientific">Bionectria ochroleuca</name>
    <name type="common">Gliocladium roseum</name>
    <dbReference type="NCBI Taxonomy" id="29856"/>
    <lineage>
        <taxon>Eukaryota</taxon>
        <taxon>Fungi</taxon>
        <taxon>Dikarya</taxon>
        <taxon>Ascomycota</taxon>
        <taxon>Pezizomycotina</taxon>
        <taxon>Sordariomycetes</taxon>
        <taxon>Hypocreomycetidae</taxon>
        <taxon>Hypocreales</taxon>
        <taxon>Bionectriaceae</taxon>
        <taxon>Clonostachys</taxon>
    </lineage>
</organism>
<dbReference type="SMART" id="SM00906">
    <property type="entry name" value="Fungal_trans"/>
    <property type="match status" value="1"/>
</dbReference>
<feature type="region of interest" description="Disordered" evidence="8">
    <location>
        <begin position="48"/>
        <end position="91"/>
    </location>
</feature>
<keyword evidence="6" id="KW-0804">Transcription</keyword>
<feature type="non-terminal residue" evidence="10">
    <location>
        <position position="689"/>
    </location>
</feature>